<dbReference type="Proteomes" id="UP001259659">
    <property type="component" value="Unassembled WGS sequence"/>
</dbReference>
<dbReference type="RefSeq" id="WP_310918112.1">
    <property type="nucleotide sequence ID" value="NZ_JAMQON010000001.1"/>
</dbReference>
<name>A0ABU2F8E8_9EURY</name>
<organism evidence="1 2">
    <name type="scientific">Haloarcula saliterrae</name>
    <dbReference type="NCBI Taxonomy" id="2950534"/>
    <lineage>
        <taxon>Archaea</taxon>
        <taxon>Methanobacteriati</taxon>
        <taxon>Methanobacteriota</taxon>
        <taxon>Stenosarchaea group</taxon>
        <taxon>Halobacteria</taxon>
        <taxon>Halobacteriales</taxon>
        <taxon>Haloarculaceae</taxon>
        <taxon>Haloarcula</taxon>
    </lineage>
</organism>
<gene>
    <name evidence="1" type="ORF">NDI56_03870</name>
</gene>
<evidence type="ECO:0000313" key="1">
    <source>
        <dbReference type="EMBL" id="MDS0258548.1"/>
    </source>
</evidence>
<dbReference type="EMBL" id="JAMQON010000001">
    <property type="protein sequence ID" value="MDS0258548.1"/>
    <property type="molecule type" value="Genomic_DNA"/>
</dbReference>
<comment type="caution">
    <text evidence="1">The sequence shown here is derived from an EMBL/GenBank/DDBJ whole genome shotgun (WGS) entry which is preliminary data.</text>
</comment>
<proteinExistence type="predicted"/>
<accession>A0ABU2F8E8</accession>
<evidence type="ECO:0000313" key="2">
    <source>
        <dbReference type="Proteomes" id="UP001259659"/>
    </source>
</evidence>
<keyword evidence="2" id="KW-1185">Reference proteome</keyword>
<reference evidence="1 2" key="1">
    <citation type="submission" date="2022-06" db="EMBL/GenBank/DDBJ databases">
        <title>Haloarcula sp. a new haloarchaeum isolate from saline soil.</title>
        <authorList>
            <person name="Strakova D."/>
            <person name="Galisteo C."/>
            <person name="Sanchez-Porro C."/>
            <person name="Ventosa A."/>
        </authorList>
    </citation>
    <scope>NUCLEOTIDE SEQUENCE [LARGE SCALE GENOMIC DNA]</scope>
    <source>
        <strain evidence="1 2">S1CR25-12</strain>
    </source>
</reference>
<evidence type="ECO:0008006" key="3">
    <source>
        <dbReference type="Google" id="ProtNLM"/>
    </source>
</evidence>
<protein>
    <recommendedName>
        <fullName evidence="3">SWIM-type domain-containing protein</fullName>
    </recommendedName>
</protein>
<sequence>MAVSTDADVEAIAQLDGRDVAALTEPMDVYADDPETTDDQVAVYNHGQRYIVTPHVPCCDCPDMIHRRPARGCKHIRRYRFATGQRTIPAGVDRSALDDGLGADR</sequence>